<name>A0AAV1MSQ5_SCOSC</name>
<organism evidence="2 3">
    <name type="scientific">Scomber scombrus</name>
    <name type="common">Atlantic mackerel</name>
    <name type="synonym">Scomber vernalis</name>
    <dbReference type="NCBI Taxonomy" id="13677"/>
    <lineage>
        <taxon>Eukaryota</taxon>
        <taxon>Metazoa</taxon>
        <taxon>Chordata</taxon>
        <taxon>Craniata</taxon>
        <taxon>Vertebrata</taxon>
        <taxon>Euteleostomi</taxon>
        <taxon>Actinopterygii</taxon>
        <taxon>Neopterygii</taxon>
        <taxon>Teleostei</taxon>
        <taxon>Neoteleostei</taxon>
        <taxon>Acanthomorphata</taxon>
        <taxon>Pelagiaria</taxon>
        <taxon>Scombriformes</taxon>
        <taxon>Scombridae</taxon>
        <taxon>Scomber</taxon>
    </lineage>
</organism>
<feature type="compositionally biased region" description="Basic and acidic residues" evidence="1">
    <location>
        <begin position="81"/>
        <end position="97"/>
    </location>
</feature>
<reference evidence="2 3" key="1">
    <citation type="submission" date="2024-01" db="EMBL/GenBank/DDBJ databases">
        <authorList>
            <person name="Alioto T."/>
            <person name="Alioto T."/>
            <person name="Gomez Garrido J."/>
        </authorList>
    </citation>
    <scope>NUCLEOTIDE SEQUENCE [LARGE SCALE GENOMIC DNA]</scope>
</reference>
<dbReference type="AlphaFoldDB" id="A0AAV1MSQ5"/>
<evidence type="ECO:0000313" key="3">
    <source>
        <dbReference type="Proteomes" id="UP001314229"/>
    </source>
</evidence>
<feature type="region of interest" description="Disordered" evidence="1">
    <location>
        <begin position="80"/>
        <end position="128"/>
    </location>
</feature>
<comment type="caution">
    <text evidence="2">The sequence shown here is derived from an EMBL/GenBank/DDBJ whole genome shotgun (WGS) entry which is preliminary data.</text>
</comment>
<sequence length="128" mass="14911">MENRGGCTFYPKPKSTRQDSWEALQTFLKAKRRGKKRATEPPLLNIREVQSEERRAHVWLCVVVKQDKTHNNKYNHIKRRENREKLKETEQKEKVDDTMVSTSSASLRSSADANKRAEHVGRVAVHGR</sequence>
<evidence type="ECO:0000256" key="1">
    <source>
        <dbReference type="SAM" id="MobiDB-lite"/>
    </source>
</evidence>
<protein>
    <submittedName>
        <fullName evidence="2">Uncharacterized protein</fullName>
    </submittedName>
</protein>
<dbReference type="EMBL" id="CAWUFR010000001">
    <property type="protein sequence ID" value="CAK6949705.1"/>
    <property type="molecule type" value="Genomic_DNA"/>
</dbReference>
<keyword evidence="3" id="KW-1185">Reference proteome</keyword>
<accession>A0AAV1MSQ5</accession>
<gene>
    <name evidence="2" type="ORF">FSCOSCO3_A035189</name>
</gene>
<dbReference type="Proteomes" id="UP001314229">
    <property type="component" value="Unassembled WGS sequence"/>
</dbReference>
<proteinExistence type="predicted"/>
<feature type="compositionally biased region" description="Low complexity" evidence="1">
    <location>
        <begin position="101"/>
        <end position="112"/>
    </location>
</feature>
<evidence type="ECO:0000313" key="2">
    <source>
        <dbReference type="EMBL" id="CAK6949705.1"/>
    </source>
</evidence>